<dbReference type="InterPro" id="IPR002652">
    <property type="entry name" value="Importin-a_IBB"/>
</dbReference>
<organism evidence="9 10">
    <name type="scientific">Anaeramoeba flamelloides</name>
    <dbReference type="NCBI Taxonomy" id="1746091"/>
    <lineage>
        <taxon>Eukaryota</taxon>
        <taxon>Metamonada</taxon>
        <taxon>Anaeramoebidae</taxon>
        <taxon>Anaeramoeba</taxon>
    </lineage>
</organism>
<evidence type="ECO:0000256" key="2">
    <source>
        <dbReference type="ARBA" id="ARBA00022448"/>
    </source>
</evidence>
<dbReference type="InterPro" id="IPR011989">
    <property type="entry name" value="ARM-like"/>
</dbReference>
<feature type="repeat" description="ARM" evidence="6">
    <location>
        <begin position="159"/>
        <end position="197"/>
    </location>
</feature>
<evidence type="ECO:0000256" key="1">
    <source>
        <dbReference type="ARBA" id="ARBA00010394"/>
    </source>
</evidence>
<evidence type="ECO:0000256" key="7">
    <source>
        <dbReference type="SAM" id="MobiDB-lite"/>
    </source>
</evidence>
<dbReference type="Pfam" id="PF01749">
    <property type="entry name" value="IBB"/>
    <property type="match status" value="1"/>
</dbReference>
<dbReference type="PIRSF" id="PIRSF005673">
    <property type="entry name" value="Importin_alpha"/>
    <property type="match status" value="1"/>
</dbReference>
<dbReference type="InterPro" id="IPR016024">
    <property type="entry name" value="ARM-type_fold"/>
</dbReference>
<proteinExistence type="inferred from homology"/>
<dbReference type="InterPro" id="IPR024931">
    <property type="entry name" value="Importin_alpha"/>
</dbReference>
<dbReference type="GO" id="GO:0006606">
    <property type="term" value="P:protein import into nucleus"/>
    <property type="evidence" value="ECO:0007669"/>
    <property type="project" value="InterPro"/>
</dbReference>
<dbReference type="GO" id="GO:0005737">
    <property type="term" value="C:cytoplasm"/>
    <property type="evidence" value="ECO:0007669"/>
    <property type="project" value="InterPro"/>
</dbReference>
<evidence type="ECO:0000313" key="9">
    <source>
        <dbReference type="EMBL" id="KAJ3445541.1"/>
    </source>
</evidence>
<evidence type="ECO:0000256" key="5">
    <source>
        <dbReference type="PIRNR" id="PIRNR005673"/>
    </source>
</evidence>
<protein>
    <recommendedName>
        <fullName evidence="5">Importin subunit alpha</fullName>
    </recommendedName>
</protein>
<feature type="domain" description="IBB" evidence="8">
    <location>
        <begin position="1"/>
        <end position="58"/>
    </location>
</feature>
<feature type="compositionally biased region" description="Basic residues" evidence="7">
    <location>
        <begin position="9"/>
        <end position="19"/>
    </location>
</feature>
<dbReference type="Pfam" id="PF00514">
    <property type="entry name" value="Arm"/>
    <property type="match status" value="2"/>
</dbReference>
<dbReference type="Gene3D" id="1.25.10.10">
    <property type="entry name" value="Leucine-rich Repeat Variant"/>
    <property type="match status" value="1"/>
</dbReference>
<evidence type="ECO:0000256" key="4">
    <source>
        <dbReference type="ARBA" id="ARBA00022927"/>
    </source>
</evidence>
<evidence type="ECO:0000313" key="10">
    <source>
        <dbReference type="Proteomes" id="UP001146793"/>
    </source>
</evidence>
<feature type="region of interest" description="Disordered" evidence="7">
    <location>
        <begin position="1"/>
        <end position="24"/>
    </location>
</feature>
<keyword evidence="4 5" id="KW-0653">Protein transport</keyword>
<keyword evidence="3" id="KW-0677">Repeat</keyword>
<dbReference type="SMART" id="SM00185">
    <property type="entry name" value="ARM"/>
    <property type="match status" value="7"/>
</dbReference>
<dbReference type="PROSITE" id="PS50176">
    <property type="entry name" value="ARM_REPEAT"/>
    <property type="match status" value="1"/>
</dbReference>
<dbReference type="PROSITE" id="PS51214">
    <property type="entry name" value="IBB"/>
    <property type="match status" value="1"/>
</dbReference>
<dbReference type="PANTHER" id="PTHR23316">
    <property type="entry name" value="IMPORTIN ALPHA"/>
    <property type="match status" value="1"/>
</dbReference>
<dbReference type="GO" id="GO:0061608">
    <property type="term" value="F:nuclear import signal receptor activity"/>
    <property type="evidence" value="ECO:0007669"/>
    <property type="project" value="InterPro"/>
</dbReference>
<gene>
    <name evidence="9" type="ORF">M0812_11418</name>
</gene>
<evidence type="ECO:0000256" key="6">
    <source>
        <dbReference type="PROSITE-ProRule" id="PRU00259"/>
    </source>
</evidence>
<comment type="caution">
    <text evidence="9">The sequence shown here is derived from an EMBL/GenBank/DDBJ whole genome shotgun (WGS) entry which is preliminary data.</text>
</comment>
<sequence>MSSPFQKRLQMRKKEFKKKMSYESSRNKRYRLQVQISKNKREATLQKKRNMDKVTQIRHTLNTENLTLEEKISNIPNLVKLLDDNEQSKQLDAVLEIVNLLTIEQNPPISEIVYSGAIPKLINFLKFTKDTEIKFNSAWAITNITTGDTKEISVLIDHEIIPVLVEIIKSEGDKITIQAVWALGNIASDSIKNRNIIIDHFLIDMFVDIIENTQNIYLLKKTIWAASNIVRKTPMPDFESIKNIVPIFYHLVFSEEIEIVKNACQAISSLFTISNPQISKLITLDFCKYLVALLKSSKSLILPVLRTFGNIVAGSDEATQCVIESGFFPVIYKFLEKKPRSIRYEICYTLSNICLGTNEQRESLINENLIPILIDIGKNDVQFVKKEAIWTLVNICLKGTDKQKIKLVSLGVLSVFVSGLKSIHADPLISKILLAIKALFNTNLEGNENIQYQPKLIIKEFEQIGGLEIIEKFLDDENEEISTKAKIINENFLINKQNDEKLLNNWDEYQPYINYKKEGNLEILFFSNPNDPKMDFDNN</sequence>
<dbReference type="Proteomes" id="UP001146793">
    <property type="component" value="Unassembled WGS sequence"/>
</dbReference>
<evidence type="ECO:0000259" key="8">
    <source>
        <dbReference type="PROSITE" id="PS51214"/>
    </source>
</evidence>
<comment type="similarity">
    <text evidence="1 5">Belongs to the importin alpha family.</text>
</comment>
<dbReference type="EMBL" id="JANTQA010000023">
    <property type="protein sequence ID" value="KAJ3445541.1"/>
    <property type="molecule type" value="Genomic_DNA"/>
</dbReference>
<accession>A0AAV7ZXL2</accession>
<dbReference type="InterPro" id="IPR000225">
    <property type="entry name" value="Armadillo"/>
</dbReference>
<evidence type="ECO:0000256" key="3">
    <source>
        <dbReference type="ARBA" id="ARBA00022737"/>
    </source>
</evidence>
<reference evidence="9" key="1">
    <citation type="submission" date="2022-08" db="EMBL/GenBank/DDBJ databases">
        <title>Novel sulphate-reducing endosymbionts in the free-living metamonad Anaeramoeba.</title>
        <authorList>
            <person name="Jerlstrom-Hultqvist J."/>
            <person name="Cepicka I."/>
            <person name="Gallot-Lavallee L."/>
            <person name="Salas-Leiva D."/>
            <person name="Curtis B.A."/>
            <person name="Zahonova K."/>
            <person name="Pipaliya S."/>
            <person name="Dacks J."/>
            <person name="Roger A.J."/>
        </authorList>
    </citation>
    <scope>NUCLEOTIDE SEQUENCE</scope>
    <source>
        <strain evidence="9">Busselton2</strain>
    </source>
</reference>
<keyword evidence="2 5" id="KW-0813">Transport</keyword>
<dbReference type="SUPFAM" id="SSF48371">
    <property type="entry name" value="ARM repeat"/>
    <property type="match status" value="1"/>
</dbReference>
<dbReference type="AlphaFoldDB" id="A0AAV7ZXL2"/>
<name>A0AAV7ZXL2_9EUKA</name>